<dbReference type="InterPro" id="IPR014983">
    <property type="entry name" value="GAD-rel"/>
</dbReference>
<reference evidence="2" key="1">
    <citation type="submission" date="2019-09" db="EMBL/GenBank/DDBJ databases">
        <authorList>
            <consortium name="GenomeTrakr network: Whole genome sequencing for foodborne pathogen traceback"/>
        </authorList>
    </citation>
    <scope>NUCLEOTIDE SEQUENCE</scope>
    <source>
        <strain evidence="2">FSIS11924722</strain>
    </source>
</reference>
<feature type="domain" description="GAD-related" evidence="1">
    <location>
        <begin position="6"/>
        <end position="88"/>
    </location>
</feature>
<gene>
    <name evidence="2" type="ORF">F3M54_04010</name>
</gene>
<proteinExistence type="predicted"/>
<accession>A0A610TQD1</accession>
<dbReference type="AlphaFoldDB" id="A0A610TQD1"/>
<comment type="caution">
    <text evidence="2">The sequence shown here is derived from an EMBL/GenBank/DDBJ whole genome shotgun (WGS) entry which is preliminary data.</text>
</comment>
<protein>
    <submittedName>
        <fullName evidence="2">GAD-like domain protein</fullName>
    </submittedName>
</protein>
<name>A0A610TQD1_SALER</name>
<organism evidence="2">
    <name type="scientific">Salmonella enterica</name>
    <name type="common">Salmonella choleraesuis</name>
    <dbReference type="NCBI Taxonomy" id="28901"/>
    <lineage>
        <taxon>Bacteria</taxon>
        <taxon>Pseudomonadati</taxon>
        <taxon>Pseudomonadota</taxon>
        <taxon>Gammaproteobacteria</taxon>
        <taxon>Enterobacterales</taxon>
        <taxon>Enterobacteriaceae</taxon>
        <taxon>Salmonella</taxon>
    </lineage>
</organism>
<dbReference type="Pfam" id="PF08887">
    <property type="entry name" value="GAD-like"/>
    <property type="match status" value="1"/>
</dbReference>
<feature type="non-terminal residue" evidence="2">
    <location>
        <position position="88"/>
    </location>
</feature>
<evidence type="ECO:0000313" key="2">
    <source>
        <dbReference type="EMBL" id="ECV6829739.1"/>
    </source>
</evidence>
<evidence type="ECO:0000259" key="1">
    <source>
        <dbReference type="Pfam" id="PF08887"/>
    </source>
</evidence>
<dbReference type="EMBL" id="AAKTYE010000001">
    <property type="protein sequence ID" value="ECV6829739.1"/>
    <property type="molecule type" value="Genomic_DNA"/>
</dbReference>
<sequence length="88" mass="10344">MRDQDISYFIEKFGEATSYSAVPEKSMTKWKGILPDKLLSYWKTEEWGTYKNGLFSLVNPDKDEVVLDIWLEDTPFKEMDAYHVIARS</sequence>